<dbReference type="InterPro" id="IPR006439">
    <property type="entry name" value="HAD-SF_hydro_IA"/>
</dbReference>
<keyword evidence="2" id="KW-1185">Reference proteome</keyword>
<dbReference type="PANTHER" id="PTHR43434:SF1">
    <property type="entry name" value="PHOSPHOGLYCOLATE PHOSPHATASE"/>
    <property type="match status" value="1"/>
</dbReference>
<dbReference type="Proteomes" id="UP000006069">
    <property type="component" value="Unassembled WGS sequence"/>
</dbReference>
<dbReference type="PANTHER" id="PTHR43434">
    <property type="entry name" value="PHOSPHOGLYCOLATE PHOSPHATASE"/>
    <property type="match status" value="1"/>
</dbReference>
<dbReference type="OrthoDB" id="9776368at2"/>
<dbReference type="InterPro" id="IPR023198">
    <property type="entry name" value="PGP-like_dom2"/>
</dbReference>
<dbReference type="InParanoid" id="K0YIY9"/>
<dbReference type="InterPro" id="IPR041492">
    <property type="entry name" value="HAD_2"/>
</dbReference>
<dbReference type="Pfam" id="PF13419">
    <property type="entry name" value="HAD_2"/>
    <property type="match status" value="1"/>
</dbReference>
<dbReference type="SFLD" id="SFLDG01129">
    <property type="entry name" value="C1.5:_HAD__Beta-PGM__Phosphata"/>
    <property type="match status" value="1"/>
</dbReference>
<dbReference type="InterPro" id="IPR036412">
    <property type="entry name" value="HAD-like_sf"/>
</dbReference>
<sequence>MTARRTFDAFVFDLDGTLLDTLPDLVAVTNEVLASFELPTHSRDEILAMVGNGLRSLISQAVPQDLPQDEVERILTCWKKAYDEHGQTHTSIYDGMMEALLELKQRGKKLAVFSNKFDGGVKTVMNHFMPGLMDYELGEGPVPRKPDPQGLFLIATELGIDPKRIAFVGDSADTDMQVARNAGAFALGVSWGYQPVERLRETADAVIDNPSQLLDFA</sequence>
<dbReference type="GO" id="GO:0006281">
    <property type="term" value="P:DNA repair"/>
    <property type="evidence" value="ECO:0007669"/>
    <property type="project" value="TreeGrafter"/>
</dbReference>
<comment type="caution">
    <text evidence="1">The sequence shown here is derived from an EMBL/GenBank/DDBJ whole genome shotgun (WGS) entry which is preliminary data.</text>
</comment>
<keyword evidence="1" id="KW-0378">Hydrolase</keyword>
<dbReference type="InterPro" id="IPR023214">
    <property type="entry name" value="HAD_sf"/>
</dbReference>
<dbReference type="NCBIfam" id="TIGR01549">
    <property type="entry name" value="HAD-SF-IA-v1"/>
    <property type="match status" value="1"/>
</dbReference>
<organism evidence="1 2">
    <name type="scientific">Slackia piriformis YIT 12062</name>
    <dbReference type="NCBI Taxonomy" id="742818"/>
    <lineage>
        <taxon>Bacteria</taxon>
        <taxon>Bacillati</taxon>
        <taxon>Actinomycetota</taxon>
        <taxon>Coriobacteriia</taxon>
        <taxon>Eggerthellales</taxon>
        <taxon>Eggerthellaceae</taxon>
        <taxon>Slackia</taxon>
    </lineage>
</organism>
<dbReference type="AlphaFoldDB" id="K0YIY9"/>
<dbReference type="GO" id="GO:0008967">
    <property type="term" value="F:phosphoglycolate phosphatase activity"/>
    <property type="evidence" value="ECO:0007669"/>
    <property type="project" value="TreeGrafter"/>
</dbReference>
<dbReference type="Gene3D" id="3.40.50.1000">
    <property type="entry name" value="HAD superfamily/HAD-like"/>
    <property type="match status" value="1"/>
</dbReference>
<dbReference type="InterPro" id="IPR050155">
    <property type="entry name" value="HAD-like_hydrolase_sf"/>
</dbReference>
<dbReference type="SUPFAM" id="SSF56784">
    <property type="entry name" value="HAD-like"/>
    <property type="match status" value="1"/>
</dbReference>
<name>K0YIY9_9ACTN</name>
<proteinExistence type="predicted"/>
<dbReference type="PATRIC" id="fig|742818.3.peg.1751"/>
<dbReference type="RefSeq" id="WP_009139846.1">
    <property type="nucleotide sequence ID" value="NZ_JH815199.1"/>
</dbReference>
<dbReference type="eggNOG" id="COG0546">
    <property type="taxonomic scope" value="Bacteria"/>
</dbReference>
<gene>
    <name evidence="1" type="ORF">HMPREF9451_01666</name>
</gene>
<evidence type="ECO:0000313" key="1">
    <source>
        <dbReference type="EMBL" id="EJZ83148.1"/>
    </source>
</evidence>
<dbReference type="PRINTS" id="PR00413">
    <property type="entry name" value="HADHALOGNASE"/>
</dbReference>
<evidence type="ECO:0000313" key="2">
    <source>
        <dbReference type="Proteomes" id="UP000006069"/>
    </source>
</evidence>
<dbReference type="GO" id="GO:0005829">
    <property type="term" value="C:cytosol"/>
    <property type="evidence" value="ECO:0007669"/>
    <property type="project" value="TreeGrafter"/>
</dbReference>
<dbReference type="Gene3D" id="1.10.150.240">
    <property type="entry name" value="Putative phosphatase, domain 2"/>
    <property type="match status" value="1"/>
</dbReference>
<dbReference type="EMBL" id="ADMD01000009">
    <property type="protein sequence ID" value="EJZ83148.1"/>
    <property type="molecule type" value="Genomic_DNA"/>
</dbReference>
<dbReference type="SFLD" id="SFLDS00003">
    <property type="entry name" value="Haloacid_Dehalogenase"/>
    <property type="match status" value="1"/>
</dbReference>
<dbReference type="HOGENOM" id="CLU_045011_19_1_11"/>
<protein>
    <submittedName>
        <fullName evidence="1">HAD hydrolase, family IA</fullName>
    </submittedName>
</protein>
<accession>K0YIY9</accession>
<reference evidence="1 2" key="1">
    <citation type="submission" date="2012-08" db="EMBL/GenBank/DDBJ databases">
        <title>The Genome Sequence of Slackia piriformis YIT 12062.</title>
        <authorList>
            <consortium name="The Broad Institute Genome Sequencing Platform"/>
            <person name="Earl A."/>
            <person name="Ward D."/>
            <person name="Feldgarden M."/>
            <person name="Gevers D."/>
            <person name="Morotomi M."/>
            <person name="Walker B."/>
            <person name="Young S.K."/>
            <person name="Zeng Q."/>
            <person name="Gargeya S."/>
            <person name="Fitzgerald M."/>
            <person name="Haas B."/>
            <person name="Abouelleil A."/>
            <person name="Alvarado L."/>
            <person name="Arachchi H.M."/>
            <person name="Berlin A.M."/>
            <person name="Chapman S.B."/>
            <person name="Goldberg J."/>
            <person name="Griggs A."/>
            <person name="Gujja S."/>
            <person name="Hansen M."/>
            <person name="Howarth C."/>
            <person name="Imamovic A."/>
            <person name="Larimer J."/>
            <person name="McCowen C."/>
            <person name="Montmayeur A."/>
            <person name="Murphy C."/>
            <person name="Neiman D."/>
            <person name="Pearson M."/>
            <person name="Priest M."/>
            <person name="Roberts A."/>
            <person name="Saif S."/>
            <person name="Shea T."/>
            <person name="Sisk P."/>
            <person name="Sykes S."/>
            <person name="Wortman J."/>
            <person name="Nusbaum C."/>
            <person name="Birren B."/>
        </authorList>
    </citation>
    <scope>NUCLEOTIDE SEQUENCE [LARGE SCALE GENOMIC DNA]</scope>
    <source>
        <strain evidence="1 2">YIT 12062</strain>
    </source>
</reference>